<feature type="domain" description="Methyl-accepting transducer" evidence="4">
    <location>
        <begin position="220"/>
        <end position="449"/>
    </location>
</feature>
<dbReference type="AlphaFoldDB" id="A0AAW4WHW8"/>
<dbReference type="Pfam" id="PF00015">
    <property type="entry name" value="MCPsignal"/>
    <property type="match status" value="1"/>
</dbReference>
<dbReference type="Pfam" id="PF07238">
    <property type="entry name" value="PilZ"/>
    <property type="match status" value="1"/>
</dbReference>
<dbReference type="PANTHER" id="PTHR32089">
    <property type="entry name" value="METHYL-ACCEPTING CHEMOTAXIS PROTEIN MCPB"/>
    <property type="match status" value="1"/>
</dbReference>
<feature type="transmembrane region" description="Helical" evidence="3">
    <location>
        <begin position="150"/>
        <end position="168"/>
    </location>
</feature>
<dbReference type="SUPFAM" id="SSF141371">
    <property type="entry name" value="PilZ domain-like"/>
    <property type="match status" value="1"/>
</dbReference>
<keyword evidence="3" id="KW-1133">Transmembrane helix</keyword>
<protein>
    <submittedName>
        <fullName evidence="5">Methyl-accepting chemotaxis protein</fullName>
    </submittedName>
</protein>
<dbReference type="GO" id="GO:0016020">
    <property type="term" value="C:membrane"/>
    <property type="evidence" value="ECO:0007669"/>
    <property type="project" value="InterPro"/>
</dbReference>
<dbReference type="GO" id="GO:0035438">
    <property type="term" value="F:cyclic-di-GMP binding"/>
    <property type="evidence" value="ECO:0007669"/>
    <property type="project" value="InterPro"/>
</dbReference>
<dbReference type="PANTHER" id="PTHR32089:SF41">
    <property type="entry name" value="METHYL-ACCEPTING CHEMOTAXIS PROTEIN"/>
    <property type="match status" value="1"/>
</dbReference>
<dbReference type="RefSeq" id="WP_227710016.1">
    <property type="nucleotide sequence ID" value="NZ_JAJEQW010000006.1"/>
</dbReference>
<evidence type="ECO:0000259" key="4">
    <source>
        <dbReference type="PROSITE" id="PS50111"/>
    </source>
</evidence>
<name>A0AAW4WHW8_9FIRM</name>
<dbReference type="PROSITE" id="PS50111">
    <property type="entry name" value="CHEMOTAXIS_TRANSDUC_2"/>
    <property type="match status" value="1"/>
</dbReference>
<proteinExistence type="predicted"/>
<dbReference type="InterPro" id="IPR009875">
    <property type="entry name" value="PilZ_domain"/>
</dbReference>
<feature type="transmembrane region" description="Helical" evidence="3">
    <location>
        <begin position="75"/>
        <end position="96"/>
    </location>
</feature>
<dbReference type="EMBL" id="JAJEQW010000006">
    <property type="protein sequence ID" value="MCC2242007.1"/>
    <property type="molecule type" value="Genomic_DNA"/>
</dbReference>
<dbReference type="InterPro" id="IPR004089">
    <property type="entry name" value="MCPsignal_dom"/>
</dbReference>
<dbReference type="Proteomes" id="UP001198893">
    <property type="component" value="Unassembled WGS sequence"/>
</dbReference>
<accession>A0AAW4WHW8</accession>
<evidence type="ECO:0000313" key="6">
    <source>
        <dbReference type="Proteomes" id="UP001198893"/>
    </source>
</evidence>
<organism evidence="5 6">
    <name type="scientific">Roseburia amylophila</name>
    <dbReference type="NCBI Taxonomy" id="2981794"/>
    <lineage>
        <taxon>Bacteria</taxon>
        <taxon>Bacillati</taxon>
        <taxon>Bacillota</taxon>
        <taxon>Clostridia</taxon>
        <taxon>Lachnospirales</taxon>
        <taxon>Lachnospiraceae</taxon>
        <taxon>Roseburia</taxon>
    </lineage>
</organism>
<dbReference type="SUPFAM" id="SSF58104">
    <property type="entry name" value="Methyl-accepting chemotaxis protein (MCP) signaling domain"/>
    <property type="match status" value="1"/>
</dbReference>
<dbReference type="SMART" id="SM00283">
    <property type="entry name" value="MA"/>
    <property type="match status" value="1"/>
</dbReference>
<dbReference type="Gene3D" id="1.10.287.950">
    <property type="entry name" value="Methyl-accepting chemotaxis protein"/>
    <property type="match status" value="1"/>
</dbReference>
<evidence type="ECO:0000256" key="1">
    <source>
        <dbReference type="ARBA" id="ARBA00023224"/>
    </source>
</evidence>
<feature type="transmembrane region" description="Helical" evidence="3">
    <location>
        <begin position="45"/>
        <end position="63"/>
    </location>
</feature>
<sequence>MNYDENVFKAKANIKARRIWLIFSLLLTANYGADMSNGLYPSKQYLYFVLLCWIPFFIGELFLKIKGKTTDIYRYILVLGYGIFYTYLLCTTASPIAFTYILPVTSLLIIFKDRKFMLQCGIANTISVVISIIYRYMVLSCTTATDVKNYQLQISCLILCYICYIMSIRHLNEADGALTDSIKDDLHRVVNTVEKVKTASNNVMDGITVVRELANENKHGSDVVLKGMNNLTNNNQELQNRTTSSLDMTTDINSQVEHVGSMIQEMVSLTNESIHHAQVSSADLDSLVTTAGTMSRLSNEVEQVLTEFTSEFEKVKSETGTIDNISGQTNLLALNASIEAARAGEAGKGFAVVAEEIRTLSTETKASSKQIQDALMRLDEISGKMTKSIEETLKLIQLTLEKVTLTGENVNKITADSSQMGEHIQVIDNAIKEVETSNRQLVENMKYISEIVDTMTLCIHDSDDISQRMVSKYDESANNINSIENEIQALMCKLGIGGFMGIEDINPGMKATIRLTENPDHVFHGEVLKQYSNQIILSLEEKLSFRNNESCSIQITVGNVLYCWDNASIHVDKTTSDFVVEITGSPNILNRRKYPRADLSNFCNITVKNTGETFQGRMENISANGFAFLCDAPFFADSKGTDILVNILSFDLPDQAALEGHIIRSSDDEGMYIVGCQMPEDNMAIKDYVDQLLG</sequence>
<comment type="caution">
    <text evidence="5">The sequence shown here is derived from an EMBL/GenBank/DDBJ whole genome shotgun (WGS) entry which is preliminary data.</text>
</comment>
<gene>
    <name evidence="5" type="ORF">LKD47_06790</name>
</gene>
<keyword evidence="3" id="KW-0472">Membrane</keyword>
<dbReference type="GO" id="GO:0007165">
    <property type="term" value="P:signal transduction"/>
    <property type="evidence" value="ECO:0007669"/>
    <property type="project" value="UniProtKB-KW"/>
</dbReference>
<feature type="transmembrane region" description="Helical" evidence="3">
    <location>
        <begin position="116"/>
        <end position="138"/>
    </location>
</feature>
<evidence type="ECO:0000256" key="2">
    <source>
        <dbReference type="PROSITE-ProRule" id="PRU00284"/>
    </source>
</evidence>
<keyword evidence="3" id="KW-0812">Transmembrane</keyword>
<evidence type="ECO:0000256" key="3">
    <source>
        <dbReference type="SAM" id="Phobius"/>
    </source>
</evidence>
<keyword evidence="1 2" id="KW-0807">Transducer</keyword>
<reference evidence="5" key="1">
    <citation type="submission" date="2021-10" db="EMBL/GenBank/DDBJ databases">
        <title>Anaerobic single-cell dispensing facilitates the cultivation of human gut bacteria.</title>
        <authorList>
            <person name="Afrizal A."/>
        </authorList>
    </citation>
    <scope>NUCLEOTIDE SEQUENCE</scope>
    <source>
        <strain evidence="5">CLA-AA-H204</strain>
    </source>
</reference>
<evidence type="ECO:0000313" key="5">
    <source>
        <dbReference type="EMBL" id="MCC2242007.1"/>
    </source>
</evidence>
<feature type="transmembrane region" description="Helical" evidence="3">
    <location>
        <begin position="16"/>
        <end position="33"/>
    </location>
</feature>